<accession>A0A445AFJ3</accession>
<dbReference type="Gramene" id="arahy.Tifrunner.gnm2.ann2.Ah12g149900.1">
    <property type="protein sequence ID" value="arahy.Tifrunner.gnm2.ann2.Ah12g149900.1-CDS"/>
    <property type="gene ID" value="arahy.Tifrunner.gnm2.ann2.Ah12g149900"/>
</dbReference>
<evidence type="ECO:0000256" key="7">
    <source>
        <dbReference type="ARBA" id="ARBA00023242"/>
    </source>
</evidence>
<reference evidence="14 15" key="1">
    <citation type="submission" date="2019-01" db="EMBL/GenBank/DDBJ databases">
        <title>Sequencing of cultivated peanut Arachis hypogaea provides insights into genome evolution and oil improvement.</title>
        <authorList>
            <person name="Chen X."/>
        </authorList>
    </citation>
    <scope>NUCLEOTIDE SEQUENCE [LARGE SCALE GENOMIC DNA]</scope>
    <source>
        <strain evidence="15">cv. Fuhuasheng</strain>
        <tissue evidence="14">Leaves</tissue>
    </source>
</reference>
<evidence type="ECO:0000256" key="10">
    <source>
        <dbReference type="RuleBase" id="RU004549"/>
    </source>
</evidence>
<keyword evidence="6 10" id="KW-0804">Transcription</keyword>
<dbReference type="Pfam" id="PF02309">
    <property type="entry name" value="AUX_IAA"/>
    <property type="match status" value="1"/>
</dbReference>
<dbReference type="GO" id="GO:0009734">
    <property type="term" value="P:auxin-activated signaling pathway"/>
    <property type="evidence" value="ECO:0007669"/>
    <property type="project" value="UniProtKB-UniRule"/>
</dbReference>
<dbReference type="GO" id="GO:0005634">
    <property type="term" value="C:nucleus"/>
    <property type="evidence" value="ECO:0007669"/>
    <property type="project" value="UniProtKB-SubCell"/>
</dbReference>
<evidence type="ECO:0000256" key="9">
    <source>
        <dbReference type="ARBA" id="ARBA00025283"/>
    </source>
</evidence>
<evidence type="ECO:0000256" key="5">
    <source>
        <dbReference type="ARBA" id="ARBA00023015"/>
    </source>
</evidence>
<feature type="region of interest" description="Disordered" evidence="11">
    <location>
        <begin position="178"/>
        <end position="286"/>
    </location>
</feature>
<evidence type="ECO:0000256" key="1">
    <source>
        <dbReference type="ARBA" id="ARBA00004123"/>
    </source>
</evidence>
<feature type="chain" id="PRO_5019558924" description="Auxin-induced protein" evidence="12">
    <location>
        <begin position="27"/>
        <end position="423"/>
    </location>
</feature>
<evidence type="ECO:0000256" key="3">
    <source>
        <dbReference type="ARBA" id="ARBA00011726"/>
    </source>
</evidence>
<dbReference type="FunFam" id="3.10.20.90:FF:000078">
    <property type="entry name" value="Auxin-responsive protein"/>
    <property type="match status" value="1"/>
</dbReference>
<keyword evidence="4 10" id="KW-0678">Repressor</keyword>
<name>A0A445AFJ3_ARAHY</name>
<dbReference type="GO" id="GO:0006355">
    <property type="term" value="P:regulation of DNA-templated transcription"/>
    <property type="evidence" value="ECO:0007669"/>
    <property type="project" value="InterPro"/>
</dbReference>
<dbReference type="InterPro" id="IPR003311">
    <property type="entry name" value="AUX_IAA"/>
</dbReference>
<dbReference type="Gene3D" id="3.10.20.90">
    <property type="entry name" value="Phosphatidylinositol 3-kinase Catalytic Subunit, Chain A, domain 1"/>
    <property type="match status" value="1"/>
</dbReference>
<evidence type="ECO:0000256" key="11">
    <source>
        <dbReference type="SAM" id="MobiDB-lite"/>
    </source>
</evidence>
<feature type="region of interest" description="Disordered" evidence="11">
    <location>
        <begin position="111"/>
        <end position="136"/>
    </location>
</feature>
<comment type="caution">
    <text evidence="14">The sequence shown here is derived from an EMBL/GenBank/DDBJ whole genome shotgun (WGS) entry which is preliminary data.</text>
</comment>
<feature type="compositionally biased region" description="Low complexity" evidence="11">
    <location>
        <begin position="179"/>
        <end position="212"/>
    </location>
</feature>
<keyword evidence="8 10" id="KW-0927">Auxin signaling pathway</keyword>
<evidence type="ECO:0000256" key="6">
    <source>
        <dbReference type="ARBA" id="ARBA00023163"/>
    </source>
</evidence>
<evidence type="ECO:0000313" key="14">
    <source>
        <dbReference type="EMBL" id="RYR25162.1"/>
    </source>
</evidence>
<comment type="subcellular location">
    <subcellularLocation>
        <location evidence="1 10">Nucleus</location>
    </subcellularLocation>
</comment>
<feature type="domain" description="PB1" evidence="13">
    <location>
        <begin position="294"/>
        <end position="401"/>
    </location>
</feature>
<gene>
    <name evidence="14" type="ORF">Ahy_B02g058806</name>
</gene>
<dbReference type="SMR" id="A0A445AFJ3"/>
<comment type="similarity">
    <text evidence="2 10">Belongs to the Aux/IAA family.</text>
</comment>
<keyword evidence="15" id="KW-1185">Reference proteome</keyword>
<evidence type="ECO:0000256" key="12">
    <source>
        <dbReference type="SAM" id="SignalP"/>
    </source>
</evidence>
<evidence type="ECO:0000256" key="8">
    <source>
        <dbReference type="ARBA" id="ARBA00023294"/>
    </source>
</evidence>
<dbReference type="InterPro" id="IPR053793">
    <property type="entry name" value="PB1-like"/>
</dbReference>
<keyword evidence="12" id="KW-0732">Signal</keyword>
<dbReference type="EMBL" id="SDMP01000012">
    <property type="protein sequence ID" value="RYR25162.1"/>
    <property type="molecule type" value="Genomic_DNA"/>
</dbReference>
<comment type="function">
    <text evidence="9">Aux/IAA proteins are short-lived transcriptional factors that function as repressors of early auxin response genes at low auxin concentrations. Repression is thought to result from the interaction with auxin response factors (ARFs), proteins that bind to the auxin-responsive promoter element (AuxRE). Formation of heterodimers with ARF proteins may alter their ability to modulate early auxin response genes expression.</text>
</comment>
<dbReference type="SUPFAM" id="SSF54277">
    <property type="entry name" value="CAD &amp; PB1 domains"/>
    <property type="match status" value="1"/>
</dbReference>
<evidence type="ECO:0000259" key="13">
    <source>
        <dbReference type="PROSITE" id="PS51745"/>
    </source>
</evidence>
<evidence type="ECO:0000256" key="4">
    <source>
        <dbReference type="ARBA" id="ARBA00022491"/>
    </source>
</evidence>
<keyword evidence="7 10" id="KW-0539">Nucleus</keyword>
<dbReference type="PANTHER" id="PTHR31734:SF6">
    <property type="entry name" value="AUXIN-RESPONSIVE PROTEIN IAA11"/>
    <property type="match status" value="1"/>
</dbReference>
<evidence type="ECO:0000256" key="2">
    <source>
        <dbReference type="ARBA" id="ARBA00006728"/>
    </source>
</evidence>
<protein>
    <recommendedName>
        <fullName evidence="10">Auxin-induced protein</fullName>
    </recommendedName>
</protein>
<dbReference type="OrthoDB" id="773336at2759"/>
<comment type="subunit">
    <text evidence="3 10">Homodimers and heterodimers.</text>
</comment>
<dbReference type="InterPro" id="IPR033389">
    <property type="entry name" value="AUX/IAA_dom"/>
</dbReference>
<dbReference type="AlphaFoldDB" id="A0A445AFJ3"/>
<organism evidence="14 15">
    <name type="scientific">Arachis hypogaea</name>
    <name type="common">Peanut</name>
    <dbReference type="NCBI Taxonomy" id="3818"/>
    <lineage>
        <taxon>Eukaryota</taxon>
        <taxon>Viridiplantae</taxon>
        <taxon>Streptophyta</taxon>
        <taxon>Embryophyta</taxon>
        <taxon>Tracheophyta</taxon>
        <taxon>Spermatophyta</taxon>
        <taxon>Magnoliopsida</taxon>
        <taxon>eudicotyledons</taxon>
        <taxon>Gunneridae</taxon>
        <taxon>Pentapetalae</taxon>
        <taxon>rosids</taxon>
        <taxon>fabids</taxon>
        <taxon>Fabales</taxon>
        <taxon>Fabaceae</taxon>
        <taxon>Papilionoideae</taxon>
        <taxon>50 kb inversion clade</taxon>
        <taxon>dalbergioids sensu lato</taxon>
        <taxon>Dalbergieae</taxon>
        <taxon>Pterocarpus clade</taxon>
        <taxon>Arachis</taxon>
    </lineage>
</organism>
<feature type="signal peptide" evidence="12">
    <location>
        <begin position="1"/>
        <end position="26"/>
    </location>
</feature>
<feature type="compositionally biased region" description="Basic and acidic residues" evidence="11">
    <location>
        <begin position="259"/>
        <end position="273"/>
    </location>
</feature>
<dbReference type="PANTHER" id="PTHR31734">
    <property type="entry name" value="AUXIN-RESPONSIVE PROTEIN IAA17"/>
    <property type="match status" value="1"/>
</dbReference>
<evidence type="ECO:0000313" key="15">
    <source>
        <dbReference type="Proteomes" id="UP000289738"/>
    </source>
</evidence>
<dbReference type="PROSITE" id="PS51745">
    <property type="entry name" value="PB1"/>
    <property type="match status" value="1"/>
</dbReference>
<dbReference type="STRING" id="3818.A0A445AFJ3"/>
<dbReference type="Proteomes" id="UP000289738">
    <property type="component" value="Chromosome B02"/>
</dbReference>
<keyword evidence="5 10" id="KW-0805">Transcription regulation</keyword>
<sequence>MLAHKPDMWGPHISFLNLFNVPLSLSLPFILSSSHTYDLTNSHFSSFIPTQAILPKKKNTFFPLTPSYSHPLFYIHTPSSSPSSILLLNPLSFYFCKILMQGVTIIPTGGSGGGSTMSSTLSKEDTNLVLSSEDSSCPEDSELLELGLGLGLSHHHKPAPKSHSHHHHHARILTAKDFPSSASASSSSSSSPPSSSLSRVNNTTTTSTSGTKRTAESVAAANNGPSPVVGWPPLRRPYRVNSFNHSKSPATEVFNSNSEKSKSSETDVLRKNADNTNGNNNNIDTKEKRNFRSSLFVKVNMDGIAIGRKVDLSVHSSYETLAQTLEDMFRESTTAITFNGSNGEDFGILVGGDQHSKLLDGSSKFVLTYEDKDGDWMLVGDVPWGMFLSSVRRLRIMRTSEANGNGLAPMLEEKNCRQKSKPI</sequence>
<proteinExistence type="inferred from homology"/>